<name>A0A1Y1J8T0_PLAGO</name>
<accession>A0A1Y1J8T0</accession>
<reference evidence="2" key="1">
    <citation type="submission" date="2017-04" db="EMBL/GenBank/DDBJ databases">
        <title>Plasmodium gonderi genome.</title>
        <authorList>
            <person name="Arisue N."/>
            <person name="Honma H."/>
            <person name="Kawai S."/>
            <person name="Tougan T."/>
            <person name="Tanabe K."/>
            <person name="Horii T."/>
        </authorList>
    </citation>
    <scope>NUCLEOTIDE SEQUENCE [LARGE SCALE GENOMIC DNA]</scope>
    <source>
        <strain evidence="2">ATCC 30045</strain>
    </source>
</reference>
<gene>
    <name evidence="1" type="ORF">PGO_010640</name>
</gene>
<comment type="caution">
    <text evidence="1">The sequence shown here is derived from an EMBL/GenBank/DDBJ whole genome shotgun (WGS) entry which is preliminary data.</text>
</comment>
<evidence type="ECO:0000313" key="1">
    <source>
        <dbReference type="EMBL" id="GAW78916.1"/>
    </source>
</evidence>
<keyword evidence="2" id="KW-1185">Reference proteome</keyword>
<dbReference type="OMA" id="CFHLPNG"/>
<evidence type="ECO:0008006" key="3">
    <source>
        <dbReference type="Google" id="ProtNLM"/>
    </source>
</evidence>
<dbReference type="InterPro" id="IPR029071">
    <property type="entry name" value="Ubiquitin-like_domsf"/>
</dbReference>
<sequence length="117" mass="13453">MDEFSKGMMSLPLQEKKDKLKKPIETMKQIQSKRDIPNKQDVELFFNLPSGETLTLVENGGIEVGHLKLKLSKKLEKPYEQILLIYNDVAMLDPLSIIDVIKERDLGRVDIHVRYSG</sequence>
<dbReference type="Proteomes" id="UP000195521">
    <property type="component" value="Unassembled WGS sequence"/>
</dbReference>
<dbReference type="GeneID" id="39745614"/>
<organism evidence="1 2">
    <name type="scientific">Plasmodium gonderi</name>
    <dbReference type="NCBI Taxonomy" id="77519"/>
    <lineage>
        <taxon>Eukaryota</taxon>
        <taxon>Sar</taxon>
        <taxon>Alveolata</taxon>
        <taxon>Apicomplexa</taxon>
        <taxon>Aconoidasida</taxon>
        <taxon>Haemosporida</taxon>
        <taxon>Plasmodiidae</taxon>
        <taxon>Plasmodium</taxon>
        <taxon>Plasmodium (Plasmodium)</taxon>
    </lineage>
</organism>
<dbReference type="SUPFAM" id="SSF54236">
    <property type="entry name" value="Ubiquitin-like"/>
    <property type="match status" value="1"/>
</dbReference>
<evidence type="ECO:0000313" key="2">
    <source>
        <dbReference type="Proteomes" id="UP000195521"/>
    </source>
</evidence>
<dbReference type="OrthoDB" id="385103at2759"/>
<dbReference type="RefSeq" id="XP_028541505.1">
    <property type="nucleotide sequence ID" value="XM_028685704.1"/>
</dbReference>
<proteinExistence type="predicted"/>
<protein>
    <recommendedName>
        <fullName evidence="3">Ubiquitin-like domain-containing protein</fullName>
    </recommendedName>
</protein>
<dbReference type="AlphaFoldDB" id="A0A1Y1J8T0"/>
<dbReference type="EMBL" id="BDQF01000001">
    <property type="protein sequence ID" value="GAW78916.1"/>
    <property type="molecule type" value="Genomic_DNA"/>
</dbReference>